<dbReference type="OrthoDB" id="5124853at2"/>
<sequence>MSVKSELIAAKVDINLKNAFMAIAERKHRPASQILRDLIRVYVENNKIPNKETLETFHKTDRNEDVFYAENVADLIQQLDL</sequence>
<organism evidence="1 2">
    <name type="scientific">Bartonella tribocorum</name>
    <dbReference type="NCBI Taxonomy" id="85701"/>
    <lineage>
        <taxon>Bacteria</taxon>
        <taxon>Pseudomonadati</taxon>
        <taxon>Pseudomonadota</taxon>
        <taxon>Alphaproteobacteria</taxon>
        <taxon>Hyphomicrobiales</taxon>
        <taxon>Bartonellaceae</taxon>
        <taxon>Bartonella</taxon>
    </lineage>
</organism>
<evidence type="ECO:0000313" key="1">
    <source>
        <dbReference type="EMBL" id="PIT67896.1"/>
    </source>
</evidence>
<gene>
    <name evidence="1" type="ORF">CER18_09165</name>
</gene>
<dbReference type="AlphaFoldDB" id="A0A2N9Y863"/>
<accession>A0A2N9Y863</accession>
<name>A0A2N9Y863_9HYPH</name>
<comment type="caution">
    <text evidence="1">The sequence shown here is derived from an EMBL/GenBank/DDBJ whole genome shotgun (WGS) entry which is preliminary data.</text>
</comment>
<protein>
    <recommendedName>
        <fullName evidence="3">DNA-damage-inducible protein J</fullName>
    </recommendedName>
</protein>
<proteinExistence type="predicted"/>
<evidence type="ECO:0000313" key="2">
    <source>
        <dbReference type="Proteomes" id="UP000229839"/>
    </source>
</evidence>
<reference evidence="1 2" key="1">
    <citation type="submission" date="2017-06" db="EMBL/GenBank/DDBJ databases">
        <title>Draft genome of Bartonella tribocorum strain L103, isolated from a rodent in Laos.</title>
        <authorList>
            <person name="Hadjadj L."/>
            <person name="Jiyipong T."/>
            <person name="Morand S."/>
            <person name="Diene S.M."/>
            <person name="Rolain J.-M."/>
        </authorList>
    </citation>
    <scope>NUCLEOTIDE SEQUENCE [LARGE SCALE GENOMIC DNA]</scope>
    <source>
        <strain evidence="1 2">L103</strain>
    </source>
</reference>
<evidence type="ECO:0008006" key="3">
    <source>
        <dbReference type="Google" id="ProtNLM"/>
    </source>
</evidence>
<dbReference type="RefSeq" id="WP_100129682.1">
    <property type="nucleotide sequence ID" value="NZ_CADDYI010000021.1"/>
</dbReference>
<dbReference type="EMBL" id="NJGE01000040">
    <property type="protein sequence ID" value="PIT67896.1"/>
    <property type="molecule type" value="Genomic_DNA"/>
</dbReference>
<dbReference type="Proteomes" id="UP000229839">
    <property type="component" value="Unassembled WGS sequence"/>
</dbReference>